<dbReference type="RefSeq" id="WP_260723867.1">
    <property type="nucleotide sequence ID" value="NZ_BAAABS010000091.1"/>
</dbReference>
<dbReference type="Proteomes" id="UP001058271">
    <property type="component" value="Chromosome"/>
</dbReference>
<proteinExistence type="predicted"/>
<protein>
    <recommendedName>
        <fullName evidence="3">IrrE N-terminal-like domain-containing protein</fullName>
    </recommendedName>
</protein>
<dbReference type="EMBL" id="CP073721">
    <property type="protein sequence ID" value="UWZ34544.1"/>
    <property type="molecule type" value="Genomic_DNA"/>
</dbReference>
<evidence type="ECO:0008006" key="3">
    <source>
        <dbReference type="Google" id="ProtNLM"/>
    </source>
</evidence>
<evidence type="ECO:0000313" key="1">
    <source>
        <dbReference type="EMBL" id="UWZ34544.1"/>
    </source>
</evidence>
<sequence>MLKEGAWIRGGLPWHLEASDPLRHLSVIHYLLRSAVVLGRDVGERELKQFRQYSQVCYSKALNVGLTLERYGLPLPPWAERTDGVMKGALRELCAGIDQVKLVPTWETRLHARSFSSQKRIEVSAVTREYLRTLNLLLWNGVHEVTEGGLRQDEVLSMLDYRAFMPYLLSLYRDLEITTLPIPRANSRSALRQAQLTTALQLNFIMAHEYAHIALHANLPNVPSQEAEREADSLAYRLVLGTSLPGDVRADVGDVFTALRWLYGLLKLDRIVGGVVNEVPVDWKQESIADRESLMYDLMSASGVTNGQGPEESIGTVILMQAKADMRRLDSPAVKALSEEMINEYGRKRLLGTAGDEAKFLQAIFEAARDELHGRPDVGTVGEDGEHRLET</sequence>
<reference evidence="1" key="1">
    <citation type="submission" date="2021-04" db="EMBL/GenBank/DDBJ databases">
        <title>Biosynthetic gene clusters of Dactylosporangioum roseum.</title>
        <authorList>
            <person name="Hartkoorn R.C."/>
            <person name="Beaudoing E."/>
            <person name="Hot D."/>
            <person name="Moureu S."/>
        </authorList>
    </citation>
    <scope>NUCLEOTIDE SEQUENCE</scope>
    <source>
        <strain evidence="1">NRRL B-16295</strain>
    </source>
</reference>
<name>A0ABY5Z211_9ACTN</name>
<organism evidence="1 2">
    <name type="scientific">Dactylosporangium roseum</name>
    <dbReference type="NCBI Taxonomy" id="47989"/>
    <lineage>
        <taxon>Bacteria</taxon>
        <taxon>Bacillati</taxon>
        <taxon>Actinomycetota</taxon>
        <taxon>Actinomycetes</taxon>
        <taxon>Micromonosporales</taxon>
        <taxon>Micromonosporaceae</taxon>
        <taxon>Dactylosporangium</taxon>
    </lineage>
</organism>
<keyword evidence="2" id="KW-1185">Reference proteome</keyword>
<evidence type="ECO:0000313" key="2">
    <source>
        <dbReference type="Proteomes" id="UP001058271"/>
    </source>
</evidence>
<gene>
    <name evidence="1" type="ORF">Drose_25380</name>
</gene>
<accession>A0ABY5Z211</accession>